<keyword evidence="5 8" id="KW-0812">Transmembrane</keyword>
<feature type="transmembrane region" description="Helical" evidence="8">
    <location>
        <begin position="268"/>
        <end position="288"/>
    </location>
</feature>
<evidence type="ECO:0000256" key="2">
    <source>
        <dbReference type="ARBA" id="ARBA00009773"/>
    </source>
</evidence>
<feature type="transmembrane region" description="Helical" evidence="8">
    <location>
        <begin position="308"/>
        <end position="332"/>
    </location>
</feature>
<accession>A0ABV3Y0B1</accession>
<protein>
    <submittedName>
        <fullName evidence="9">AI-2E family transporter</fullName>
    </submittedName>
</protein>
<dbReference type="PANTHER" id="PTHR21716:SF53">
    <property type="entry name" value="PERMEASE PERM-RELATED"/>
    <property type="match status" value="1"/>
</dbReference>
<dbReference type="EMBL" id="JBFSHR010000002">
    <property type="protein sequence ID" value="MEX6428396.1"/>
    <property type="molecule type" value="Genomic_DNA"/>
</dbReference>
<evidence type="ECO:0000256" key="4">
    <source>
        <dbReference type="ARBA" id="ARBA00022475"/>
    </source>
</evidence>
<keyword evidence="6 8" id="KW-1133">Transmembrane helix</keyword>
<keyword evidence="7 8" id="KW-0472">Membrane</keyword>
<dbReference type="RefSeq" id="WP_298404025.1">
    <property type="nucleotide sequence ID" value="NZ_JBFSHR010000002.1"/>
</dbReference>
<evidence type="ECO:0000256" key="5">
    <source>
        <dbReference type="ARBA" id="ARBA00022692"/>
    </source>
</evidence>
<gene>
    <name evidence="9" type="ORF">AB6A68_00865</name>
</gene>
<dbReference type="Proteomes" id="UP001560267">
    <property type="component" value="Unassembled WGS sequence"/>
</dbReference>
<comment type="similarity">
    <text evidence="2">Belongs to the autoinducer-2 exporter (AI-2E) (TC 2.A.86) family.</text>
</comment>
<feature type="transmembrane region" description="Helical" evidence="8">
    <location>
        <begin position="17"/>
        <end position="34"/>
    </location>
</feature>
<evidence type="ECO:0000256" key="7">
    <source>
        <dbReference type="ARBA" id="ARBA00023136"/>
    </source>
</evidence>
<feature type="transmembrane region" description="Helical" evidence="8">
    <location>
        <begin position="157"/>
        <end position="176"/>
    </location>
</feature>
<dbReference type="PANTHER" id="PTHR21716">
    <property type="entry name" value="TRANSMEMBRANE PROTEIN"/>
    <property type="match status" value="1"/>
</dbReference>
<feature type="transmembrane region" description="Helical" evidence="8">
    <location>
        <begin position="40"/>
        <end position="58"/>
    </location>
</feature>
<evidence type="ECO:0000256" key="6">
    <source>
        <dbReference type="ARBA" id="ARBA00022989"/>
    </source>
</evidence>
<evidence type="ECO:0000256" key="1">
    <source>
        <dbReference type="ARBA" id="ARBA00004651"/>
    </source>
</evidence>
<evidence type="ECO:0000313" key="9">
    <source>
        <dbReference type="EMBL" id="MEX6428396.1"/>
    </source>
</evidence>
<feature type="transmembrane region" description="Helical" evidence="8">
    <location>
        <begin position="204"/>
        <end position="230"/>
    </location>
</feature>
<evidence type="ECO:0000256" key="3">
    <source>
        <dbReference type="ARBA" id="ARBA00022448"/>
    </source>
</evidence>
<organism evidence="9 10">
    <name type="scientific">Ferrimicrobium acidiphilum</name>
    <dbReference type="NCBI Taxonomy" id="121039"/>
    <lineage>
        <taxon>Bacteria</taxon>
        <taxon>Bacillati</taxon>
        <taxon>Actinomycetota</taxon>
        <taxon>Acidimicrobiia</taxon>
        <taxon>Acidimicrobiales</taxon>
        <taxon>Acidimicrobiaceae</taxon>
        <taxon>Ferrimicrobium</taxon>
    </lineage>
</organism>
<keyword evidence="3" id="KW-0813">Transport</keyword>
<keyword evidence="4" id="KW-1003">Cell membrane</keyword>
<sequence length="366" mass="38773">MTAAGPRHRYAGLGRQIFLAELGLFGLVLAFMLLSYMRSLAIEVLVAIVGAVILEPMVKLLMRLKMPRGAAVAMTVLLATVVLVGILFIFSVPLYSAGVHLTKDLPSLIHDVTHKKSRVVSLLTKFHLEHYLNLSAQGVAKFASTALVPALLAAKGVLAFLTDVVITAMLTVFFSFEGPKAIDVVVGLLPEAHRRKLLDALHETAVAVSGYVLGNLATSIVAGIVVYIAFRVLGLPFALLVAVWVGLVDLIPLVGGLLAGIPAVGLSLLHGIVPAVVVLVVFVVYQQIENHMLNPVILSRTVQLNPVWILLAVLVGAQFGGVPGALVGIPIASGLQVLARRLVAPWLRSRLNPQGSDPVVGEDGEV</sequence>
<dbReference type="Pfam" id="PF01594">
    <property type="entry name" value="AI-2E_transport"/>
    <property type="match status" value="1"/>
</dbReference>
<comment type="subcellular location">
    <subcellularLocation>
        <location evidence="1">Cell membrane</location>
        <topology evidence="1">Multi-pass membrane protein</topology>
    </subcellularLocation>
</comment>
<feature type="transmembrane region" description="Helical" evidence="8">
    <location>
        <begin position="236"/>
        <end position="261"/>
    </location>
</feature>
<evidence type="ECO:0000313" key="10">
    <source>
        <dbReference type="Proteomes" id="UP001560267"/>
    </source>
</evidence>
<comment type="caution">
    <text evidence="9">The sequence shown here is derived from an EMBL/GenBank/DDBJ whole genome shotgun (WGS) entry which is preliminary data.</text>
</comment>
<dbReference type="InterPro" id="IPR002549">
    <property type="entry name" value="AI-2E-like"/>
</dbReference>
<reference evidence="9 10" key="1">
    <citation type="submission" date="2024-07" db="EMBL/GenBank/DDBJ databases">
        <title>Draft Genome Sequence of Ferrimicrobium acidiphilum Strain YE2023, Isolated from a Pulp of Bioleach Reactor.</title>
        <authorList>
            <person name="Elkina Y.A."/>
            <person name="Bulaeva A.G."/>
            <person name="Beletsky A.V."/>
            <person name="Mardanov A.V."/>
        </authorList>
    </citation>
    <scope>NUCLEOTIDE SEQUENCE [LARGE SCALE GENOMIC DNA]</scope>
    <source>
        <strain evidence="9 10">YE2023</strain>
    </source>
</reference>
<keyword evidence="10" id="KW-1185">Reference proteome</keyword>
<proteinExistence type="inferred from homology"/>
<evidence type="ECO:0000256" key="8">
    <source>
        <dbReference type="SAM" id="Phobius"/>
    </source>
</evidence>
<name>A0ABV3Y0B1_9ACTN</name>
<feature type="transmembrane region" description="Helical" evidence="8">
    <location>
        <begin position="70"/>
        <end position="95"/>
    </location>
</feature>